<evidence type="ECO:0000313" key="1">
    <source>
        <dbReference type="EMBL" id="KAK1143841.1"/>
    </source>
</evidence>
<evidence type="ECO:0000313" key="2">
    <source>
        <dbReference type="Proteomes" id="UP001177260"/>
    </source>
</evidence>
<reference evidence="1 2" key="1">
    <citation type="journal article" date="2023" name="ACS Omega">
        <title>Identification of the Neoaspergillic Acid Biosynthesis Gene Cluster by Establishing an In Vitro CRISPR-Ribonucleoprotein Genetic System in Aspergillus melleus.</title>
        <authorList>
            <person name="Yuan B."/>
            <person name="Grau M.F."/>
            <person name="Murata R.M."/>
            <person name="Torok T."/>
            <person name="Venkateswaran K."/>
            <person name="Stajich J.E."/>
            <person name="Wang C.C.C."/>
        </authorList>
    </citation>
    <scope>NUCLEOTIDE SEQUENCE [LARGE SCALE GENOMIC DNA]</scope>
    <source>
        <strain evidence="1 2">IMV 1140</strain>
    </source>
</reference>
<keyword evidence="2" id="KW-1185">Reference proteome</keyword>
<name>A0ACC3B189_9EURO</name>
<protein>
    <submittedName>
        <fullName evidence="1">Uncharacterized protein</fullName>
    </submittedName>
</protein>
<dbReference type="Proteomes" id="UP001177260">
    <property type="component" value="Unassembled WGS sequence"/>
</dbReference>
<dbReference type="EMBL" id="JAOPJF010000035">
    <property type="protein sequence ID" value="KAK1143841.1"/>
    <property type="molecule type" value="Genomic_DNA"/>
</dbReference>
<organism evidence="1 2">
    <name type="scientific">Aspergillus melleus</name>
    <dbReference type="NCBI Taxonomy" id="138277"/>
    <lineage>
        <taxon>Eukaryota</taxon>
        <taxon>Fungi</taxon>
        <taxon>Dikarya</taxon>
        <taxon>Ascomycota</taxon>
        <taxon>Pezizomycotina</taxon>
        <taxon>Eurotiomycetes</taxon>
        <taxon>Eurotiomycetidae</taxon>
        <taxon>Eurotiales</taxon>
        <taxon>Aspergillaceae</taxon>
        <taxon>Aspergillus</taxon>
        <taxon>Aspergillus subgen. Circumdati</taxon>
    </lineage>
</organism>
<comment type="caution">
    <text evidence="1">The sequence shown here is derived from an EMBL/GenBank/DDBJ whole genome shotgun (WGS) entry which is preliminary data.</text>
</comment>
<gene>
    <name evidence="1" type="ORF">N8T08_005954</name>
</gene>
<proteinExistence type="predicted"/>
<sequence>MDHEPTTMTPEDQAREQELNTSLTESLACQTCTIKIPRAIYHRHLESQIYVATRDPPFRLSRAEVNGLSAFGLSSPDTTPTLSAEDTSESGHQISPYTTLPSEDIPDNDDDNENTPIAPHATPPPRRKPGYQSLMTTTQRAAYETQVKRYMADVPGKDVAMARYHVDYHVHLHGLSRRGALTLCRDVKEMHELRKWRWKMAQMDVQASSMQGEEGTGRTSPQGEGNGCSGDEGNEDRKRKRNHVTVRRWGWPGDSHLFMMYQTALWRQKWLVRQKHLDEVRVKWAAIMAERQRQRKCVKVKLFWGNGYKNLLREIELEEPWFGEHIIR</sequence>
<accession>A0ACC3B189</accession>